<dbReference type="InterPro" id="IPR048994">
    <property type="entry name" value="PH-GRAM_MTMR6-9"/>
</dbReference>
<dbReference type="Gene3D" id="2.30.29.30">
    <property type="entry name" value="Pleckstrin-homology domain (PH domain)/Phosphotyrosine-binding domain (PTB)"/>
    <property type="match status" value="1"/>
</dbReference>
<evidence type="ECO:0000259" key="2">
    <source>
        <dbReference type="PROSITE" id="PS51339"/>
    </source>
</evidence>
<dbReference type="Pfam" id="PF06602">
    <property type="entry name" value="Myotub-related"/>
    <property type="match status" value="1"/>
</dbReference>
<evidence type="ECO:0000313" key="4">
    <source>
        <dbReference type="RefSeq" id="XP_026688510.1"/>
    </source>
</evidence>
<feature type="domain" description="Myotubularin phosphatase" evidence="2">
    <location>
        <begin position="126"/>
        <end position="203"/>
    </location>
</feature>
<sequence length="203" mass="23357">MEFADLIPISKLDGVTLSGACYKTPVDGTLCMTGHHLFLSSRKQGVEELWLLHMAIDMVERKLNKESPGGVIIIKCKDFRVIMLGIDNTDHFNCIAQSLEDIVNMEVLKYKYAFYYRPLYPILEDGWKIFSPEDEIIKICPIPEPEWRVTHCNEKYEVCSSYSRLLIVPNSITDDVIKESAKYRDLGRFPVLCYKYEAKSGCE</sequence>
<protein>
    <submittedName>
        <fullName evidence="4">Myotubularin-related protein 9-like</fullName>
    </submittedName>
</protein>
<dbReference type="GO" id="GO:0010507">
    <property type="term" value="P:negative regulation of autophagy"/>
    <property type="evidence" value="ECO:0007669"/>
    <property type="project" value="TreeGrafter"/>
</dbReference>
<keyword evidence="3" id="KW-1185">Reference proteome</keyword>
<proteinExistence type="inferred from homology"/>
<dbReference type="SUPFAM" id="SSF52799">
    <property type="entry name" value="(Phosphotyrosine protein) phosphatases II"/>
    <property type="match status" value="1"/>
</dbReference>
<dbReference type="RefSeq" id="XP_026688510.1">
    <property type="nucleotide sequence ID" value="XM_026832709.1"/>
</dbReference>
<dbReference type="InterPro" id="IPR010569">
    <property type="entry name" value="Myotubularin-like_Pase_dom"/>
</dbReference>
<dbReference type="GO" id="GO:0019903">
    <property type="term" value="F:protein phosphatase binding"/>
    <property type="evidence" value="ECO:0007669"/>
    <property type="project" value="TreeGrafter"/>
</dbReference>
<gene>
    <name evidence="4" type="primary">LOC113472919</name>
</gene>
<dbReference type="GeneID" id="113472919"/>
<dbReference type="Pfam" id="PF21098">
    <property type="entry name" value="PH-GRAM_MTMR6-like"/>
    <property type="match status" value="1"/>
</dbReference>
<dbReference type="InterPro" id="IPR029021">
    <property type="entry name" value="Prot-tyrosine_phosphatase-like"/>
</dbReference>
<organism evidence="3 4">
    <name type="scientific">Diaphorina citri</name>
    <name type="common">Asian citrus psyllid</name>
    <dbReference type="NCBI Taxonomy" id="121845"/>
    <lineage>
        <taxon>Eukaryota</taxon>
        <taxon>Metazoa</taxon>
        <taxon>Ecdysozoa</taxon>
        <taxon>Arthropoda</taxon>
        <taxon>Hexapoda</taxon>
        <taxon>Insecta</taxon>
        <taxon>Pterygota</taxon>
        <taxon>Neoptera</taxon>
        <taxon>Paraneoptera</taxon>
        <taxon>Hemiptera</taxon>
        <taxon>Sternorrhyncha</taxon>
        <taxon>Psylloidea</taxon>
        <taxon>Psyllidae</taxon>
        <taxon>Diaphorininae</taxon>
        <taxon>Diaphorina</taxon>
    </lineage>
</organism>
<dbReference type="PROSITE" id="PS51339">
    <property type="entry name" value="PPASE_MYOTUBULARIN"/>
    <property type="match status" value="1"/>
</dbReference>
<reference evidence="4" key="1">
    <citation type="submission" date="2025-08" db="UniProtKB">
        <authorList>
            <consortium name="RefSeq"/>
        </authorList>
    </citation>
    <scope>IDENTIFICATION</scope>
</reference>
<dbReference type="Proteomes" id="UP000079169">
    <property type="component" value="Unplaced"/>
</dbReference>
<dbReference type="SUPFAM" id="SSF50729">
    <property type="entry name" value="PH domain-like"/>
    <property type="match status" value="1"/>
</dbReference>
<name>A0A3Q0JNW5_DIACI</name>
<dbReference type="GO" id="GO:0046856">
    <property type="term" value="P:phosphatidylinositol dephosphorylation"/>
    <property type="evidence" value="ECO:0007669"/>
    <property type="project" value="TreeGrafter"/>
</dbReference>
<dbReference type="GO" id="GO:0005737">
    <property type="term" value="C:cytoplasm"/>
    <property type="evidence" value="ECO:0007669"/>
    <property type="project" value="TreeGrafter"/>
</dbReference>
<evidence type="ECO:0000256" key="1">
    <source>
        <dbReference type="ARBA" id="ARBA00007471"/>
    </source>
</evidence>
<dbReference type="KEGG" id="dci:113472919"/>
<dbReference type="STRING" id="121845.A0A3Q0JNW5"/>
<dbReference type="InterPro" id="IPR011993">
    <property type="entry name" value="PH-like_dom_sf"/>
</dbReference>
<comment type="similarity">
    <text evidence="1">Belongs to the protein-tyrosine phosphatase family. Non-receptor class myotubularin subfamily.</text>
</comment>
<dbReference type="PANTHER" id="PTHR10807:SF73">
    <property type="entry name" value="LD06050P"/>
    <property type="match status" value="1"/>
</dbReference>
<accession>A0A3Q0JNW5</accession>
<dbReference type="PaxDb" id="121845-A0A3Q0JNW5"/>
<dbReference type="InterPro" id="IPR030564">
    <property type="entry name" value="Myotubularin"/>
</dbReference>
<dbReference type="PANTHER" id="PTHR10807">
    <property type="entry name" value="MYOTUBULARIN-RELATED"/>
    <property type="match status" value="1"/>
</dbReference>
<dbReference type="AlphaFoldDB" id="A0A3Q0JNW5"/>
<evidence type="ECO:0000313" key="3">
    <source>
        <dbReference type="Proteomes" id="UP000079169"/>
    </source>
</evidence>